<feature type="region of interest" description="Disordered" evidence="1">
    <location>
        <begin position="59"/>
        <end position="94"/>
    </location>
</feature>
<evidence type="ECO:0000256" key="2">
    <source>
        <dbReference type="SAM" id="Phobius"/>
    </source>
</evidence>
<evidence type="ECO:0000313" key="4">
    <source>
        <dbReference type="Proteomes" id="UP001497623"/>
    </source>
</evidence>
<reference evidence="3 4" key="1">
    <citation type="submission" date="2024-05" db="EMBL/GenBank/DDBJ databases">
        <authorList>
            <person name="Wallberg A."/>
        </authorList>
    </citation>
    <scope>NUCLEOTIDE SEQUENCE [LARGE SCALE GENOMIC DNA]</scope>
</reference>
<keyword evidence="2" id="KW-0472">Membrane</keyword>
<comment type="caution">
    <text evidence="3">The sequence shown here is derived from an EMBL/GenBank/DDBJ whole genome shotgun (WGS) entry which is preliminary data.</text>
</comment>
<sequence length="156" mass="17562">MEAKEDNTTVQHTHYIYSTVSPNVVVVPIISSIFGFPVIVLLIICALRYRAKWARKRAKKQRQLSRNKQNQDPTEHPHILITQHEESISKKQENASRKKCFTLLGVRFSMLKSREEASEVETEGPSSDVFNTPEESCVTLASATSWSNITSSPSAS</sequence>
<keyword evidence="4" id="KW-1185">Reference proteome</keyword>
<keyword evidence="2" id="KW-1133">Transmembrane helix</keyword>
<dbReference type="EMBL" id="CAXKWB010005734">
    <property type="protein sequence ID" value="CAL4079599.1"/>
    <property type="molecule type" value="Genomic_DNA"/>
</dbReference>
<evidence type="ECO:0000313" key="3">
    <source>
        <dbReference type="EMBL" id="CAL4079599.1"/>
    </source>
</evidence>
<name>A0AAV2QE54_MEGNR</name>
<protein>
    <submittedName>
        <fullName evidence="3">Uncharacterized protein</fullName>
    </submittedName>
</protein>
<dbReference type="Proteomes" id="UP001497623">
    <property type="component" value="Unassembled WGS sequence"/>
</dbReference>
<organism evidence="3 4">
    <name type="scientific">Meganyctiphanes norvegica</name>
    <name type="common">Northern krill</name>
    <name type="synonym">Thysanopoda norvegica</name>
    <dbReference type="NCBI Taxonomy" id="48144"/>
    <lineage>
        <taxon>Eukaryota</taxon>
        <taxon>Metazoa</taxon>
        <taxon>Ecdysozoa</taxon>
        <taxon>Arthropoda</taxon>
        <taxon>Crustacea</taxon>
        <taxon>Multicrustacea</taxon>
        <taxon>Malacostraca</taxon>
        <taxon>Eumalacostraca</taxon>
        <taxon>Eucarida</taxon>
        <taxon>Euphausiacea</taxon>
        <taxon>Euphausiidae</taxon>
        <taxon>Meganyctiphanes</taxon>
    </lineage>
</organism>
<feature type="transmembrane region" description="Helical" evidence="2">
    <location>
        <begin position="25"/>
        <end position="47"/>
    </location>
</feature>
<keyword evidence="2" id="KW-0812">Transmembrane</keyword>
<evidence type="ECO:0000256" key="1">
    <source>
        <dbReference type="SAM" id="MobiDB-lite"/>
    </source>
</evidence>
<accession>A0AAV2QE54</accession>
<gene>
    <name evidence="3" type="ORF">MNOR_LOCUS11063</name>
</gene>
<proteinExistence type="predicted"/>
<dbReference type="AlphaFoldDB" id="A0AAV2QE54"/>
<feature type="compositionally biased region" description="Basic and acidic residues" evidence="1">
    <location>
        <begin position="73"/>
        <end position="94"/>
    </location>
</feature>